<protein>
    <submittedName>
        <fullName evidence="2">Uncharacterized protein</fullName>
    </submittedName>
</protein>
<evidence type="ECO:0000313" key="3">
    <source>
        <dbReference type="Proteomes" id="UP001140510"/>
    </source>
</evidence>
<gene>
    <name evidence="2" type="ORF">N0V91_001857</name>
</gene>
<comment type="caution">
    <text evidence="2">The sequence shown here is derived from an EMBL/GenBank/DDBJ whole genome shotgun (WGS) entry which is preliminary data.</text>
</comment>
<feature type="region of interest" description="Disordered" evidence="1">
    <location>
        <begin position="1"/>
        <end position="38"/>
    </location>
</feature>
<name>A0A9W8ZN72_9PLEO</name>
<keyword evidence="3" id="KW-1185">Reference proteome</keyword>
<dbReference type="OrthoDB" id="3695301at2759"/>
<proteinExistence type="predicted"/>
<reference evidence="2" key="1">
    <citation type="submission" date="2022-10" db="EMBL/GenBank/DDBJ databases">
        <title>Tapping the CABI collections for fungal endophytes: first genome assemblies for Collariella, Neodidymelliopsis, Ascochyta clinopodiicola, Didymella pomorum, Didymosphaeria variabile, Neocosmospora piperis and Neocucurbitaria cava.</title>
        <authorList>
            <person name="Hill R."/>
        </authorList>
    </citation>
    <scope>NUCLEOTIDE SEQUENCE</scope>
    <source>
        <strain evidence="2">IMI 355091</strain>
    </source>
</reference>
<evidence type="ECO:0000313" key="2">
    <source>
        <dbReference type="EMBL" id="KAJ4410373.1"/>
    </source>
</evidence>
<sequence>MPRSVSFGATPILERFPDSHTSSKKSSRTSLKASELHHKMKPISAQYKECEAKMAKLCKDESKKNIAGLMNWLQTKIKGGYVKKE</sequence>
<accession>A0A9W8ZN72</accession>
<dbReference type="AlphaFoldDB" id="A0A9W8ZN72"/>
<organism evidence="2 3">
    <name type="scientific">Didymella pomorum</name>
    <dbReference type="NCBI Taxonomy" id="749634"/>
    <lineage>
        <taxon>Eukaryota</taxon>
        <taxon>Fungi</taxon>
        <taxon>Dikarya</taxon>
        <taxon>Ascomycota</taxon>
        <taxon>Pezizomycotina</taxon>
        <taxon>Dothideomycetes</taxon>
        <taxon>Pleosporomycetidae</taxon>
        <taxon>Pleosporales</taxon>
        <taxon>Pleosporineae</taxon>
        <taxon>Didymellaceae</taxon>
        <taxon>Didymella</taxon>
    </lineage>
</organism>
<dbReference type="EMBL" id="JAPEVA010000008">
    <property type="protein sequence ID" value="KAJ4410373.1"/>
    <property type="molecule type" value="Genomic_DNA"/>
</dbReference>
<dbReference type="Proteomes" id="UP001140510">
    <property type="component" value="Unassembled WGS sequence"/>
</dbReference>
<evidence type="ECO:0000256" key="1">
    <source>
        <dbReference type="SAM" id="MobiDB-lite"/>
    </source>
</evidence>